<evidence type="ECO:0000259" key="1">
    <source>
        <dbReference type="Pfam" id="PF00557"/>
    </source>
</evidence>
<accession>A0A9X3TRE3</accession>
<keyword evidence="3" id="KW-1185">Reference proteome</keyword>
<feature type="domain" description="Peptidase M24" evidence="1">
    <location>
        <begin position="134"/>
        <end position="329"/>
    </location>
</feature>
<dbReference type="CDD" id="cd01066">
    <property type="entry name" value="APP_MetAP"/>
    <property type="match status" value="1"/>
</dbReference>
<dbReference type="InterPro" id="IPR029149">
    <property type="entry name" value="Creatin/AminoP/Spt16_N"/>
</dbReference>
<proteinExistence type="predicted"/>
<dbReference type="RefSeq" id="WP_271140241.1">
    <property type="nucleotide sequence ID" value="NZ_JAPYYP010000014.1"/>
</dbReference>
<dbReference type="PANTHER" id="PTHR46112:SF3">
    <property type="entry name" value="AMINOPEPTIDASE YPDF"/>
    <property type="match status" value="1"/>
</dbReference>
<dbReference type="InterPro" id="IPR036005">
    <property type="entry name" value="Creatinase/aminopeptidase-like"/>
</dbReference>
<reference evidence="2" key="1">
    <citation type="submission" date="2022-12" db="EMBL/GenBank/DDBJ databases">
        <title>Draft genome sequence of the thermophilic strain Brevibacillus thermoruber HT42, isolated from Los Humeros, Puebla, Mexico, with biotechnological potential.</title>
        <authorList>
            <person name="Lara Sanchez J."/>
            <person name="Solis Palacios R."/>
            <person name="Bustos Baena A.S."/>
            <person name="Ruz Baez A.E."/>
            <person name="Espinosa Luna G."/>
            <person name="Oliart Ros R.M."/>
        </authorList>
    </citation>
    <scope>NUCLEOTIDE SEQUENCE</scope>
    <source>
        <strain evidence="2">HT42</strain>
    </source>
</reference>
<evidence type="ECO:0000313" key="2">
    <source>
        <dbReference type="EMBL" id="MDA5109170.1"/>
    </source>
</evidence>
<dbReference type="AlphaFoldDB" id="A0A9X3TRE3"/>
<gene>
    <name evidence="2" type="ORF">O3V59_12410</name>
</gene>
<organism evidence="2 3">
    <name type="scientific">Brevibacillus thermoruber</name>
    <dbReference type="NCBI Taxonomy" id="33942"/>
    <lineage>
        <taxon>Bacteria</taxon>
        <taxon>Bacillati</taxon>
        <taxon>Bacillota</taxon>
        <taxon>Bacilli</taxon>
        <taxon>Bacillales</taxon>
        <taxon>Paenibacillaceae</taxon>
        <taxon>Brevibacillus</taxon>
    </lineage>
</organism>
<dbReference type="SUPFAM" id="SSF55920">
    <property type="entry name" value="Creatinase/aminopeptidase"/>
    <property type="match status" value="1"/>
</dbReference>
<dbReference type="SUPFAM" id="SSF53092">
    <property type="entry name" value="Creatinase/prolidase N-terminal domain"/>
    <property type="match status" value="1"/>
</dbReference>
<dbReference type="PANTHER" id="PTHR46112">
    <property type="entry name" value="AMINOPEPTIDASE"/>
    <property type="match status" value="1"/>
</dbReference>
<protein>
    <submittedName>
        <fullName evidence="2">M24 family metallopeptidase</fullName>
    </submittedName>
</protein>
<sequence length="361" mass="40341">MPSDAAVTKIRAFLKARKLDGVLLRTRSNFAWATGGGDNHIVSTTALGVADLLILADNIYCITSRMEAARIRDEELAGFGCEFVTPEWYEGNDEAILQLCAGKAVGADVWFHHLPNVANELAQVRSTLTEEEMERYRRLGRTAAKALEAACRELQRGWTEHEIAAHLAAKVMREGINPQVLLVATDERIYRYRHPIPTDKRLDRYAMLVLCAEKGGLVANATRFVHFGDLPPALEENKRKLAEIEIAMIAATRPGAKMADILQRGIEAYQRVGYPDDWRLLHQGGPSGYASREFLVVPGGEGVVRAQQAFAWNPAIRGIKMEDTFLVHEADIEFITHTGEWVYMEAASEGRTYLRPDILIR</sequence>
<evidence type="ECO:0000313" key="3">
    <source>
        <dbReference type="Proteomes" id="UP001151071"/>
    </source>
</evidence>
<dbReference type="InterPro" id="IPR050659">
    <property type="entry name" value="Peptidase_M24B"/>
</dbReference>
<dbReference type="Gene3D" id="3.90.230.10">
    <property type="entry name" value="Creatinase/methionine aminopeptidase superfamily"/>
    <property type="match status" value="1"/>
</dbReference>
<dbReference type="Proteomes" id="UP001151071">
    <property type="component" value="Unassembled WGS sequence"/>
</dbReference>
<dbReference type="InterPro" id="IPR000994">
    <property type="entry name" value="Pept_M24"/>
</dbReference>
<comment type="caution">
    <text evidence="2">The sequence shown here is derived from an EMBL/GenBank/DDBJ whole genome shotgun (WGS) entry which is preliminary data.</text>
</comment>
<name>A0A9X3TRE3_9BACL</name>
<dbReference type="EMBL" id="JAPYYP010000014">
    <property type="protein sequence ID" value="MDA5109170.1"/>
    <property type="molecule type" value="Genomic_DNA"/>
</dbReference>
<dbReference type="Pfam" id="PF00557">
    <property type="entry name" value="Peptidase_M24"/>
    <property type="match status" value="1"/>
</dbReference>